<dbReference type="EMBL" id="CAXAMN010015780">
    <property type="protein sequence ID" value="CAK9046567.1"/>
    <property type="molecule type" value="Genomic_DNA"/>
</dbReference>
<reference evidence="1 2" key="1">
    <citation type="submission" date="2024-02" db="EMBL/GenBank/DDBJ databases">
        <authorList>
            <person name="Chen Y."/>
            <person name="Shah S."/>
            <person name="Dougan E. K."/>
            <person name="Thang M."/>
            <person name="Chan C."/>
        </authorList>
    </citation>
    <scope>NUCLEOTIDE SEQUENCE [LARGE SCALE GENOMIC DNA]</scope>
</reference>
<proteinExistence type="predicted"/>
<comment type="caution">
    <text evidence="1">The sequence shown here is derived from an EMBL/GenBank/DDBJ whole genome shotgun (WGS) entry which is preliminary data.</text>
</comment>
<protein>
    <submittedName>
        <fullName evidence="1">Uncharacterized protein</fullName>
    </submittedName>
</protein>
<evidence type="ECO:0000313" key="1">
    <source>
        <dbReference type="EMBL" id="CAK9046567.1"/>
    </source>
</evidence>
<dbReference type="Proteomes" id="UP001642484">
    <property type="component" value="Unassembled WGS sequence"/>
</dbReference>
<gene>
    <name evidence="1" type="ORF">CCMP2556_LOCUS24184</name>
</gene>
<evidence type="ECO:0000313" key="2">
    <source>
        <dbReference type="Proteomes" id="UP001642484"/>
    </source>
</evidence>
<sequence>MLLPRPGSLSVPSMFLCEHWMLAQGVRCWEQVVNFKLLEQDRDRASGEGEVMARDRGWWHTNKHLSCIVFRAYHLCSSSGSSIVWCPSKRAWAFVIRTKASMAEGD</sequence>
<name>A0ABP0M781_9DINO</name>
<organism evidence="1 2">
    <name type="scientific">Durusdinium trenchii</name>
    <dbReference type="NCBI Taxonomy" id="1381693"/>
    <lineage>
        <taxon>Eukaryota</taxon>
        <taxon>Sar</taxon>
        <taxon>Alveolata</taxon>
        <taxon>Dinophyceae</taxon>
        <taxon>Suessiales</taxon>
        <taxon>Symbiodiniaceae</taxon>
        <taxon>Durusdinium</taxon>
    </lineage>
</organism>
<accession>A0ABP0M781</accession>
<keyword evidence="2" id="KW-1185">Reference proteome</keyword>